<evidence type="ECO:0000256" key="1">
    <source>
        <dbReference type="SAM" id="SignalP"/>
    </source>
</evidence>
<evidence type="ECO:0000313" key="2">
    <source>
        <dbReference type="EMBL" id="SCZ80977.1"/>
    </source>
</evidence>
<dbReference type="AlphaFoldDB" id="A0A1G5S497"/>
<reference evidence="2 3" key="1">
    <citation type="submission" date="2016-10" db="EMBL/GenBank/DDBJ databases">
        <authorList>
            <person name="de Groot N.N."/>
        </authorList>
    </citation>
    <scope>NUCLEOTIDE SEQUENCE [LARGE SCALE GENOMIC DNA]</scope>
    <source>
        <strain evidence="2 3">DSM 10317</strain>
    </source>
</reference>
<sequence length="241" mass="26705">MKKFYKNPLVLLTLGLLVIGASTVGATRAAMISQSEADRVNFKTATFDVEITGDVDKGQIQFKEIDEDESIKIGKLYKENISVKNTSGGNYDEYIRVVVRKSWKSESEDGEYRKNLSLTPALIEIEVEPGWYINDDESTDEQTVYYRLTPVAQNEEVPFISGIRVNDKVIREVQHGGTSTTITNEYSYNGACMDISIQADAVQTNSGRDAISAAWGIKDSFAGIDISTGNKSTVNFVIEDE</sequence>
<keyword evidence="1" id="KW-0732">Signal</keyword>
<dbReference type="EMBL" id="FMWK01000017">
    <property type="protein sequence ID" value="SCZ80977.1"/>
    <property type="molecule type" value="Genomic_DNA"/>
</dbReference>
<organism evidence="2 3">
    <name type="scientific">Pseudobutyrivibrio xylanivorans</name>
    <dbReference type="NCBI Taxonomy" id="185007"/>
    <lineage>
        <taxon>Bacteria</taxon>
        <taxon>Bacillati</taxon>
        <taxon>Bacillota</taxon>
        <taxon>Clostridia</taxon>
        <taxon>Lachnospirales</taxon>
        <taxon>Lachnospiraceae</taxon>
        <taxon>Pseudobutyrivibrio</taxon>
    </lineage>
</organism>
<protein>
    <submittedName>
        <fullName evidence="2">Uncharacterized protein</fullName>
    </submittedName>
</protein>
<gene>
    <name evidence="2" type="ORF">SAMN02910350_02572</name>
</gene>
<dbReference type="Proteomes" id="UP000199428">
    <property type="component" value="Unassembled WGS sequence"/>
</dbReference>
<feature type="signal peptide" evidence="1">
    <location>
        <begin position="1"/>
        <end position="26"/>
    </location>
</feature>
<name>A0A1G5S497_PSEXY</name>
<evidence type="ECO:0000313" key="3">
    <source>
        <dbReference type="Proteomes" id="UP000199428"/>
    </source>
</evidence>
<accession>A0A1G5S497</accession>
<proteinExistence type="predicted"/>
<feature type="chain" id="PRO_5011694898" evidence="1">
    <location>
        <begin position="27"/>
        <end position="241"/>
    </location>
</feature>
<dbReference type="RefSeq" id="WP_090163862.1">
    <property type="nucleotide sequence ID" value="NZ_FMWK01000017.1"/>
</dbReference>